<keyword evidence="2" id="KW-1185">Reference proteome</keyword>
<protein>
    <submittedName>
        <fullName evidence="1">Uncharacterized protein</fullName>
    </submittedName>
</protein>
<evidence type="ECO:0000313" key="2">
    <source>
        <dbReference type="Proteomes" id="UP000035352"/>
    </source>
</evidence>
<proteinExistence type="predicted"/>
<dbReference type="AlphaFoldDB" id="A0A0G3BGE4"/>
<dbReference type="KEGG" id="pbh:AAW51_0352"/>
<dbReference type="EMBL" id="CP011371">
    <property type="protein sequence ID" value="AKJ27043.1"/>
    <property type="molecule type" value="Genomic_DNA"/>
</dbReference>
<accession>A0A0G3BGE4</accession>
<sequence length="63" mass="6999">MRSPGFTASFSFALGVSFACAEEIPSAERMSAQIVAKFLSMAEVQVSKWLTNEMDFPVPIWPR</sequence>
<reference evidence="1 2" key="1">
    <citation type="submission" date="2015-05" db="EMBL/GenBank/DDBJ databases">
        <authorList>
            <person name="Tang B."/>
            <person name="Yu Y."/>
        </authorList>
    </citation>
    <scope>NUCLEOTIDE SEQUENCE [LARGE SCALE GENOMIC DNA]</scope>
    <source>
        <strain evidence="1 2">DSM 7029</strain>
    </source>
</reference>
<gene>
    <name evidence="1" type="ORF">AAW51_0352</name>
</gene>
<evidence type="ECO:0000313" key="1">
    <source>
        <dbReference type="EMBL" id="AKJ27043.1"/>
    </source>
</evidence>
<organism evidence="1 2">
    <name type="scientific">Caldimonas brevitalea</name>
    <dbReference type="NCBI Taxonomy" id="413882"/>
    <lineage>
        <taxon>Bacteria</taxon>
        <taxon>Pseudomonadati</taxon>
        <taxon>Pseudomonadota</taxon>
        <taxon>Betaproteobacteria</taxon>
        <taxon>Burkholderiales</taxon>
        <taxon>Sphaerotilaceae</taxon>
        <taxon>Caldimonas</taxon>
    </lineage>
</organism>
<name>A0A0G3BGE4_9BURK</name>
<dbReference type="Proteomes" id="UP000035352">
    <property type="component" value="Chromosome"/>
</dbReference>
<dbReference type="PROSITE" id="PS51257">
    <property type="entry name" value="PROKAR_LIPOPROTEIN"/>
    <property type="match status" value="1"/>
</dbReference>